<keyword evidence="3" id="KW-0479">Metal-binding</keyword>
<dbReference type="InterPro" id="IPR007197">
    <property type="entry name" value="rSAM"/>
</dbReference>
<dbReference type="GO" id="GO:0046872">
    <property type="term" value="F:metal ion binding"/>
    <property type="evidence" value="ECO:0007669"/>
    <property type="project" value="UniProtKB-KW"/>
</dbReference>
<dbReference type="AlphaFoldDB" id="A0A150J4M4"/>
<dbReference type="SFLD" id="SFLDS00029">
    <property type="entry name" value="Radical_SAM"/>
    <property type="match status" value="1"/>
</dbReference>
<comment type="caution">
    <text evidence="7">The sequence shown here is derived from an EMBL/GenBank/DDBJ whole genome shotgun (WGS) entry which is preliminary data.</text>
</comment>
<dbReference type="InterPro" id="IPR013785">
    <property type="entry name" value="Aldolase_TIM"/>
</dbReference>
<proteinExistence type="predicted"/>
<evidence type="ECO:0000256" key="2">
    <source>
        <dbReference type="ARBA" id="ARBA00022691"/>
    </source>
</evidence>
<dbReference type="InterPro" id="IPR058240">
    <property type="entry name" value="rSAM_sf"/>
</dbReference>
<gene>
    <name evidence="7" type="ORF">AMQ22_00956</name>
</gene>
<dbReference type="CDD" id="cd01335">
    <property type="entry name" value="Radical_SAM"/>
    <property type="match status" value="1"/>
</dbReference>
<evidence type="ECO:0000313" key="7">
    <source>
        <dbReference type="EMBL" id="KYC52179.1"/>
    </source>
</evidence>
<dbReference type="EMBL" id="LNGC01000031">
    <property type="protein sequence ID" value="KYC52179.1"/>
    <property type="molecule type" value="Genomic_DNA"/>
</dbReference>
<name>A0A150J4M4_9EURY</name>
<feature type="domain" description="Radical SAM core" evidence="6">
    <location>
        <begin position="5"/>
        <end position="170"/>
    </location>
</feature>
<dbReference type="SFLD" id="SFLDG01067">
    <property type="entry name" value="SPASM/twitch_domain_containing"/>
    <property type="match status" value="1"/>
</dbReference>
<sequence>MHYHIILTTRCNSQCKYCYEKSMNDFDTDIEKKVTLDLSAPESSEIDIGKLKKFISKDENAVIIFYGGEPLLQINKIMKIIDNIEVPYRMQTNGKLLDKIPIHYLNKIEKILVSIDGDKERTDFNRGKGTYNLLMKNISEIKEKGYSGEIIARMTLSPESPDILEQVLHLIDSGFTSIHWQIDAGFYNHDYDKEKFSFFVNEYNSSITKLIEFWMYQVNHKKVLKLYPFIGIVDSLLKGEKTLLRCGAGHSGYAIRTDGKLTACPIMTWIEDFVSGNLDSDPKEIKKFPILGSCNNCGIKDICGGRCLYWNYLKLWPEEGNELICDTIKHLVTQLNIKIPEIKELIKKGVISNKDFEYEKYFGPEIIP</sequence>
<evidence type="ECO:0000256" key="4">
    <source>
        <dbReference type="ARBA" id="ARBA00023004"/>
    </source>
</evidence>
<dbReference type="Pfam" id="PF04055">
    <property type="entry name" value="Radical_SAM"/>
    <property type="match status" value="1"/>
</dbReference>
<dbReference type="PANTHER" id="PTHR43273:SF2">
    <property type="entry name" value="RADICAL SAM CORE DOMAIN-CONTAINING PROTEIN"/>
    <property type="match status" value="1"/>
</dbReference>
<dbReference type="SFLD" id="SFLDG01384">
    <property type="entry name" value="thioether_bond_formation_requi"/>
    <property type="match status" value="1"/>
</dbReference>
<dbReference type="SFLD" id="SFLDG01104">
    <property type="entry name" value="Uncharacterised_Radical_SAM_Su"/>
    <property type="match status" value="1"/>
</dbReference>
<dbReference type="PANTHER" id="PTHR43273">
    <property type="entry name" value="ANAEROBIC SULFATASE-MATURATING ENZYME HOMOLOG ASLB-RELATED"/>
    <property type="match status" value="1"/>
</dbReference>
<evidence type="ECO:0000256" key="3">
    <source>
        <dbReference type="ARBA" id="ARBA00022723"/>
    </source>
</evidence>
<organism evidence="7 8">
    <name type="scientific">Candidatus Methanofastidiosum methylothiophilum</name>
    <dbReference type="NCBI Taxonomy" id="1705564"/>
    <lineage>
        <taxon>Archaea</taxon>
        <taxon>Methanobacteriati</taxon>
        <taxon>Methanobacteriota</taxon>
        <taxon>Stenosarchaea group</taxon>
        <taxon>Candidatus Methanofastidiosia</taxon>
        <taxon>Candidatus Methanofastidiosales</taxon>
        <taxon>Candidatus Methanofastidiosaceae</taxon>
        <taxon>Candidatus Methanofastidiosum</taxon>
    </lineage>
</organism>
<keyword evidence="5" id="KW-0411">Iron-sulfur</keyword>
<evidence type="ECO:0000259" key="6">
    <source>
        <dbReference type="Pfam" id="PF04055"/>
    </source>
</evidence>
<keyword evidence="4" id="KW-0408">Iron</keyword>
<evidence type="ECO:0000313" key="8">
    <source>
        <dbReference type="Proteomes" id="UP000075398"/>
    </source>
</evidence>
<dbReference type="Proteomes" id="UP000075398">
    <property type="component" value="Unassembled WGS sequence"/>
</dbReference>
<evidence type="ECO:0000256" key="5">
    <source>
        <dbReference type="ARBA" id="ARBA00023014"/>
    </source>
</evidence>
<keyword evidence="2" id="KW-0949">S-adenosyl-L-methionine</keyword>
<dbReference type="NCBIfam" id="TIGR04085">
    <property type="entry name" value="rSAM_more_4Fe4S"/>
    <property type="match status" value="1"/>
</dbReference>
<evidence type="ECO:0000256" key="1">
    <source>
        <dbReference type="ARBA" id="ARBA00001966"/>
    </source>
</evidence>
<reference evidence="7 8" key="1">
    <citation type="journal article" date="2016" name="ISME J.">
        <title>Chasing the elusive Euryarchaeota class WSA2: genomes reveal a uniquely fastidious methyl-reducing methanogen.</title>
        <authorList>
            <person name="Nobu M.K."/>
            <person name="Narihiro T."/>
            <person name="Kuroda K."/>
            <person name="Mei R."/>
            <person name="Liu W.T."/>
        </authorList>
    </citation>
    <scope>NUCLEOTIDE SEQUENCE [LARGE SCALE GENOMIC DNA]</scope>
    <source>
        <strain evidence="7">U1lsi0528_Bin055</strain>
    </source>
</reference>
<dbReference type="InterPro" id="IPR023819">
    <property type="entry name" value="Pep-mod_rSAM_AF0577"/>
</dbReference>
<dbReference type="NCBIfam" id="TIGR04084">
    <property type="entry name" value="rSAM_AF0577"/>
    <property type="match status" value="1"/>
</dbReference>
<dbReference type="InterPro" id="IPR023867">
    <property type="entry name" value="Sulphatase_maturase_rSAM"/>
</dbReference>
<dbReference type="SUPFAM" id="SSF102114">
    <property type="entry name" value="Radical SAM enzymes"/>
    <property type="match status" value="1"/>
</dbReference>
<accession>A0A150J4M4</accession>
<dbReference type="GO" id="GO:0016491">
    <property type="term" value="F:oxidoreductase activity"/>
    <property type="evidence" value="ECO:0007669"/>
    <property type="project" value="InterPro"/>
</dbReference>
<dbReference type="Gene3D" id="3.20.20.70">
    <property type="entry name" value="Aldolase class I"/>
    <property type="match status" value="1"/>
</dbReference>
<protein>
    <submittedName>
        <fullName evidence="7">Molybdenum cofactor biosynthesis protein A</fullName>
    </submittedName>
</protein>
<dbReference type="InterPro" id="IPR023885">
    <property type="entry name" value="4Fe4S-binding_SPASM_dom"/>
</dbReference>
<dbReference type="SFLD" id="SFLDG01386">
    <property type="entry name" value="main_SPASM_domain-containing"/>
    <property type="match status" value="1"/>
</dbReference>
<comment type="cofactor">
    <cofactor evidence="1">
        <name>[4Fe-4S] cluster</name>
        <dbReference type="ChEBI" id="CHEBI:49883"/>
    </cofactor>
</comment>
<dbReference type="GO" id="GO:0051536">
    <property type="term" value="F:iron-sulfur cluster binding"/>
    <property type="evidence" value="ECO:0007669"/>
    <property type="project" value="UniProtKB-KW"/>
</dbReference>